<dbReference type="Gene3D" id="2.30.42.10">
    <property type="match status" value="4"/>
</dbReference>
<keyword evidence="10" id="KW-1185">Reference proteome</keyword>
<feature type="compositionally biased region" description="Low complexity" evidence="4">
    <location>
        <begin position="1521"/>
        <end position="1535"/>
    </location>
</feature>
<dbReference type="SMART" id="SM00326">
    <property type="entry name" value="SH3"/>
    <property type="match status" value="1"/>
</dbReference>
<feature type="region of interest" description="Disordered" evidence="4">
    <location>
        <begin position="1478"/>
        <end position="1549"/>
    </location>
</feature>
<dbReference type="PROSITE" id="PS50209">
    <property type="entry name" value="CARD"/>
    <property type="match status" value="1"/>
</dbReference>
<dbReference type="CDD" id="cd01671">
    <property type="entry name" value="CARD"/>
    <property type="match status" value="1"/>
</dbReference>
<dbReference type="InterPro" id="IPR036028">
    <property type="entry name" value="SH3-like_dom_sf"/>
</dbReference>
<dbReference type="GO" id="GO:0005886">
    <property type="term" value="C:plasma membrane"/>
    <property type="evidence" value="ECO:0007669"/>
    <property type="project" value="TreeGrafter"/>
</dbReference>
<dbReference type="PANTHER" id="PTHR46360:SF1">
    <property type="entry name" value="DISKS LARGE HOMOLOG 5"/>
    <property type="match status" value="1"/>
</dbReference>
<dbReference type="EMBL" id="SOYY01000008">
    <property type="protein sequence ID" value="KAA0717771.1"/>
    <property type="molecule type" value="Genomic_DNA"/>
</dbReference>
<dbReference type="InterPro" id="IPR001452">
    <property type="entry name" value="SH3_domain"/>
</dbReference>
<feature type="compositionally biased region" description="Basic and acidic residues" evidence="4">
    <location>
        <begin position="932"/>
        <end position="946"/>
    </location>
</feature>
<dbReference type="CDD" id="cd06764">
    <property type="entry name" value="PDZ1_DLG5-like"/>
    <property type="match status" value="1"/>
</dbReference>
<dbReference type="SMART" id="SM00072">
    <property type="entry name" value="GuKc"/>
    <property type="match status" value="1"/>
</dbReference>
<dbReference type="PROSITE" id="PS50106">
    <property type="entry name" value="PDZ"/>
    <property type="match status" value="4"/>
</dbReference>
<sequence>MEPKHKELLHQCHQNLLESITDPDPLIELLGKSGTLSDLETLELDQNCSSSAEKVEQLLKMLMNKQTDHFLELCVALEKTYPHLYSAIFTNGGGPAEHSGSTYSVLSTMPSDSESSSSLSSVGTKASSPPPALGSSPPPLLGDTGPASENLDTILFQLRQVTRERDELRKRLALASPGTTFDDCRPNSKPGHDYERLKTQCMKAMADLQSLQNQHTKTLKRCEETVKEADYYHMQHSRLLSDQSQLKEEMEVLKRENAKLVREHNHLKQSCEELRRLHSEDQREVADMRLQQQQVIRENGSSEVLNKLYDTAMDKLEGVRKEYDALSKRYGDKVASHNTDLSRLEQVEEENRRLQKQIDALLKQRDTAIQYQQQWTTSMRRFDTVQQELSKASAQNKELQREMERLQSEVTRYKNFQLKAVKDAEKFKEERDSVFNEYRLIMSERDQVIKEVDKLQTELEAAEARLKNTSSERMVASEELEALRQELNSSLVDRDRAICERNELLEKYSHEVKDKAEAQKELSQACKDIETVREERDVARKERTEAIIQRDQLLREYYQARQKQDSATLDMERANKEIEVLRKQCEAMSQELKEAVQEAEVAKCRRDWAFQERDKIVAERESIRTLCDNLRRERDRAVSDLADALRNLDDMRKQRNDAARELKEIKEKMESQLGKEARFCQLMAHSSHDSAIDTDSLEWETEVVEFEKDRDDMDLKALGFDIAEGVNDPYLPGDCGIFVTRVDKGSIADGRLRVNDWLLKINDVDLTNKDRKQVIKAIVNGGGLINMVVRRRKSLGGRLVTPVHINLIGHKDAGITLEGGVYVAAIAPGSPAAREGSLTVGDRLIAINGIALDNKSLSECEALLRGSRDSLSLSLMKFFPQSTSGQNIFESLREAEKSNGRIHLTDIHSRNSRNFRHNSSTQTDIYSGEAGGGERRKTRTDTDENSYHERKVFSVATLHPNTLRPASELGLSRYSGSAFQEVCFNRSVSVGPECVTLETTLEKKHSGGTWPKMVVGVAMTTDSPAQLSIYRSPKQRKSIFDGDAFKRPDATSKTDYLSGHSPQGSKVDSAPTPPTRSDSFKPFLFRASRKDFSYVYCLSDKVIQQQSYNGTLPPSELRHGIRVKVYRPPCEESYSAHRGLSPWIAHPKIKNIPSFVLTKILIPIWSNWSSLMSFYGSTSGISNFALMTSRSRASHGTNSLPSSARLVLGSDRGESPLSYAFILRNLSVLTAPVRDCTTACAHSLKRVCIVISSTYTLNKHSTKIIPGVSKLIKVSQIRLETSKQNASAVSVIMELIKLSPSPPCPGSPFCSLRSLSTLRLCVSASLSLIDQLNPDLSVSSDAFIQSDLQVGMMPAVDVHAVEIVRIRVDSIYVLSVVFCFCCCMDSPSLEEPRNVIIHKGAEPLGISIVSGENGGIFVSKVTGGSIAHQAGLEYGDQLLEYNGINLRNATEQQARLIIGQQCDTITIMAQYNPHMYQLGNHSHSSSRLEPVSVQSTPQGSGAATPDNHSNIDTLSEQDEGTLTPSSKQTTPTTSPHRFLRMSSENSKKLPEPRLVTVRKAQADLGIQLCGGNLRGIFVESLEEDSPARGADGLMPGDFILEYGSVNMKNKTVEEAYLEMLKPAETVTFQVQHRLEESNQVKDTPGDGFYIRALYDRVAETELDLSFKKDDILYVDDTLPNGNFGTWMAWQLDENAQKIQRGQIPSKYMMDQEFYRRHSMTELKDEIGSSKTISAAARRSFFRRKQKHKRSSSKDGKDVVALDAISTDSLPFFDDCVSLAYQRVQRIECTSPRPVLVLGPLVDAVKDMLVKESPGKFSRCVLEVMKASQQAIERGVKDFLFIDYKRRSGHFDVTTVASIREITDKDCHCLLDIAPHAIERLHSVHIYPIVIFIRYKNAKQIKEQKDPVYLRDKVSQKHSKEQFEIAQKTEQEYSKFFTGIVQGGTLPYICTQIVTIVDQEQNKVLWTPLGSP</sequence>
<feature type="domain" description="PDZ" evidence="7">
    <location>
        <begin position="703"/>
        <end position="793"/>
    </location>
</feature>
<dbReference type="InterPro" id="IPR027417">
    <property type="entry name" value="P-loop_NTPase"/>
</dbReference>
<dbReference type="InterPro" id="IPR011029">
    <property type="entry name" value="DEATH-like_dom_sf"/>
</dbReference>
<dbReference type="InterPro" id="IPR053004">
    <property type="entry name" value="MAGUK_Signaling_Regulators"/>
</dbReference>
<dbReference type="SUPFAM" id="SSF50044">
    <property type="entry name" value="SH3-domain"/>
    <property type="match status" value="1"/>
</dbReference>
<dbReference type="Gene3D" id="3.40.50.300">
    <property type="entry name" value="P-loop containing nucleotide triphosphate hydrolases"/>
    <property type="match status" value="1"/>
</dbReference>
<dbReference type="Proteomes" id="UP000324632">
    <property type="component" value="Chromosome 8"/>
</dbReference>
<feature type="domain" description="Guanylate kinase-like" evidence="6">
    <location>
        <begin position="1791"/>
        <end position="1957"/>
    </location>
</feature>
<keyword evidence="1 2" id="KW-0728">SH3 domain</keyword>
<feature type="domain" description="CARD" evidence="8">
    <location>
        <begin position="1"/>
        <end position="92"/>
    </location>
</feature>
<feature type="compositionally biased region" description="Polar residues" evidence="4">
    <location>
        <begin position="1479"/>
        <end position="1514"/>
    </location>
</feature>
<evidence type="ECO:0000256" key="3">
    <source>
        <dbReference type="SAM" id="Coils"/>
    </source>
</evidence>
<evidence type="ECO:0000256" key="2">
    <source>
        <dbReference type="PROSITE-ProRule" id="PRU00192"/>
    </source>
</evidence>
<feature type="compositionally biased region" description="Pro residues" evidence="4">
    <location>
        <begin position="128"/>
        <end position="140"/>
    </location>
</feature>
<dbReference type="GO" id="GO:0042981">
    <property type="term" value="P:regulation of apoptotic process"/>
    <property type="evidence" value="ECO:0007669"/>
    <property type="project" value="InterPro"/>
</dbReference>
<dbReference type="InterPro" id="IPR036034">
    <property type="entry name" value="PDZ_sf"/>
</dbReference>
<dbReference type="InterPro" id="IPR001478">
    <property type="entry name" value="PDZ"/>
</dbReference>
<dbReference type="CDD" id="cd06766">
    <property type="entry name" value="PDZ4_DLG5-like"/>
    <property type="match status" value="1"/>
</dbReference>
<dbReference type="PANTHER" id="PTHR46360">
    <property type="entry name" value="DISKS LARGE HOMOLOG 5"/>
    <property type="match status" value="1"/>
</dbReference>
<dbReference type="Gene3D" id="2.30.30.40">
    <property type="entry name" value="SH3 Domains"/>
    <property type="match status" value="1"/>
</dbReference>
<feature type="domain" description="PDZ" evidence="7">
    <location>
        <begin position="1554"/>
        <end position="1634"/>
    </location>
</feature>
<name>A0A5A9P9D0_9TELE</name>
<dbReference type="Pfam" id="PF16610">
    <property type="entry name" value="dbPDZ_assoc"/>
    <property type="match status" value="1"/>
</dbReference>
<evidence type="ECO:0000256" key="1">
    <source>
        <dbReference type="ARBA" id="ARBA00022443"/>
    </source>
</evidence>
<feature type="region of interest" description="Disordered" evidence="4">
    <location>
        <begin position="1041"/>
        <end position="1076"/>
    </location>
</feature>
<accession>A0A5A9P9D0</accession>
<dbReference type="GO" id="GO:0035331">
    <property type="term" value="P:negative regulation of hippo signaling"/>
    <property type="evidence" value="ECO:0007669"/>
    <property type="project" value="TreeGrafter"/>
</dbReference>
<dbReference type="InterPro" id="IPR006907">
    <property type="entry name" value="DLG5_N"/>
</dbReference>
<dbReference type="SUPFAM" id="SSF52540">
    <property type="entry name" value="P-loop containing nucleoside triphosphate hydrolases"/>
    <property type="match status" value="1"/>
</dbReference>
<dbReference type="CDD" id="cd06765">
    <property type="entry name" value="PDZ2_DLG5-like"/>
    <property type="match status" value="1"/>
</dbReference>
<dbReference type="Pfam" id="PF04822">
    <property type="entry name" value="Takusan"/>
    <property type="match status" value="1"/>
</dbReference>
<feature type="coiled-coil region" evidence="3">
    <location>
        <begin position="151"/>
        <end position="416"/>
    </location>
</feature>
<dbReference type="InterPro" id="IPR008145">
    <property type="entry name" value="GK/Ca_channel_bsu"/>
</dbReference>
<dbReference type="PROSITE" id="PS50002">
    <property type="entry name" value="SH3"/>
    <property type="match status" value="1"/>
</dbReference>
<dbReference type="Pfam" id="PF00595">
    <property type="entry name" value="PDZ"/>
    <property type="match status" value="4"/>
</dbReference>
<feature type="domain" description="PDZ" evidence="7">
    <location>
        <begin position="802"/>
        <end position="879"/>
    </location>
</feature>
<dbReference type="FunFam" id="2.30.42.10:FF:000152">
    <property type="entry name" value="disks large homolog 5 isoform X1"/>
    <property type="match status" value="1"/>
</dbReference>
<dbReference type="InterPro" id="IPR001315">
    <property type="entry name" value="CARD"/>
</dbReference>
<dbReference type="Pfam" id="PF00625">
    <property type="entry name" value="Guanylate_kin"/>
    <property type="match status" value="1"/>
</dbReference>
<dbReference type="CDD" id="cd06767">
    <property type="entry name" value="PDZ3_DLG5-like"/>
    <property type="match status" value="1"/>
</dbReference>
<reference evidence="9 10" key="1">
    <citation type="journal article" date="2019" name="Mol. Ecol. Resour.">
        <title>Chromosome-level genome assembly of Triplophysa tibetana, a fish adapted to the harsh high-altitude environment of the Tibetan Plateau.</title>
        <authorList>
            <person name="Yang X."/>
            <person name="Liu H."/>
            <person name="Ma Z."/>
            <person name="Zou Y."/>
            <person name="Zou M."/>
            <person name="Mao Y."/>
            <person name="Li X."/>
            <person name="Wang H."/>
            <person name="Chen T."/>
            <person name="Wang W."/>
            <person name="Yang R."/>
        </authorList>
    </citation>
    <scope>NUCLEOTIDE SEQUENCE [LARGE SCALE GENOMIC DNA]</scope>
    <source>
        <strain evidence="9">TTIB1903HZAU</strain>
        <tissue evidence="9">Muscle</tissue>
    </source>
</reference>
<evidence type="ECO:0000259" key="8">
    <source>
        <dbReference type="PROSITE" id="PS50209"/>
    </source>
</evidence>
<gene>
    <name evidence="9" type="ORF">E1301_Tti001635</name>
</gene>
<dbReference type="InterPro" id="IPR035537">
    <property type="entry name" value="DLG5_SH3"/>
</dbReference>
<dbReference type="FunFam" id="2.30.30.40:FF:000130">
    <property type="entry name" value="Discs large 5, isoform A"/>
    <property type="match status" value="1"/>
</dbReference>
<evidence type="ECO:0000313" key="10">
    <source>
        <dbReference type="Proteomes" id="UP000324632"/>
    </source>
</evidence>
<dbReference type="SUPFAM" id="SSF50156">
    <property type="entry name" value="PDZ domain-like"/>
    <property type="match status" value="4"/>
</dbReference>
<dbReference type="SMART" id="SM00228">
    <property type="entry name" value="PDZ"/>
    <property type="match status" value="4"/>
</dbReference>
<evidence type="ECO:0000313" key="9">
    <source>
        <dbReference type="EMBL" id="KAA0717771.1"/>
    </source>
</evidence>
<comment type="caution">
    <text evidence="9">The sequence shown here is derived from an EMBL/GenBank/DDBJ whole genome shotgun (WGS) entry which is preliminary data.</text>
</comment>
<feature type="domain" description="PDZ" evidence="7">
    <location>
        <begin position="1394"/>
        <end position="1473"/>
    </location>
</feature>
<evidence type="ECO:0000259" key="5">
    <source>
        <dbReference type="PROSITE" id="PS50002"/>
    </source>
</evidence>
<feature type="compositionally biased region" description="Low complexity" evidence="4">
    <location>
        <begin position="107"/>
        <end position="127"/>
    </location>
</feature>
<proteinExistence type="predicted"/>
<evidence type="ECO:0000256" key="4">
    <source>
        <dbReference type="SAM" id="MobiDB-lite"/>
    </source>
</evidence>
<evidence type="ECO:0000259" key="6">
    <source>
        <dbReference type="PROSITE" id="PS50052"/>
    </source>
</evidence>
<dbReference type="PROSITE" id="PS50052">
    <property type="entry name" value="GUANYLATE_KINASE_2"/>
    <property type="match status" value="1"/>
</dbReference>
<keyword evidence="3" id="KW-0175">Coiled coil</keyword>
<feature type="compositionally biased region" description="Basic and acidic residues" evidence="4">
    <location>
        <begin position="1041"/>
        <end position="1052"/>
    </location>
</feature>
<dbReference type="CDD" id="cd11860">
    <property type="entry name" value="SH3_DLG5"/>
    <property type="match status" value="1"/>
</dbReference>
<feature type="compositionally biased region" description="Polar residues" evidence="4">
    <location>
        <begin position="1053"/>
        <end position="1066"/>
    </location>
</feature>
<dbReference type="InterPro" id="IPR008144">
    <property type="entry name" value="Guanylate_kin-like_dom"/>
</dbReference>
<feature type="region of interest" description="Disordered" evidence="4">
    <location>
        <begin position="99"/>
        <end position="148"/>
    </location>
</feature>
<feature type="coiled-coil region" evidence="3">
    <location>
        <begin position="445"/>
        <end position="675"/>
    </location>
</feature>
<organism evidence="9 10">
    <name type="scientific">Triplophysa tibetana</name>
    <dbReference type="NCBI Taxonomy" id="1572043"/>
    <lineage>
        <taxon>Eukaryota</taxon>
        <taxon>Metazoa</taxon>
        <taxon>Chordata</taxon>
        <taxon>Craniata</taxon>
        <taxon>Vertebrata</taxon>
        <taxon>Euteleostomi</taxon>
        <taxon>Actinopterygii</taxon>
        <taxon>Neopterygii</taxon>
        <taxon>Teleostei</taxon>
        <taxon>Ostariophysi</taxon>
        <taxon>Cypriniformes</taxon>
        <taxon>Nemacheilidae</taxon>
        <taxon>Triplophysa</taxon>
    </lineage>
</organism>
<feature type="region of interest" description="Disordered" evidence="4">
    <location>
        <begin position="909"/>
        <end position="946"/>
    </location>
</feature>
<dbReference type="Gene3D" id="1.10.533.10">
    <property type="entry name" value="Death Domain, Fas"/>
    <property type="match status" value="1"/>
</dbReference>
<protein>
    <submittedName>
        <fullName evidence="9">Disks large-like protein 5</fullName>
    </submittedName>
</protein>
<feature type="domain" description="SH3" evidence="5">
    <location>
        <begin position="1645"/>
        <end position="1713"/>
    </location>
</feature>
<dbReference type="SUPFAM" id="SSF47986">
    <property type="entry name" value="DEATH domain"/>
    <property type="match status" value="1"/>
</dbReference>
<evidence type="ECO:0000259" key="7">
    <source>
        <dbReference type="PROSITE" id="PS50106"/>
    </source>
</evidence>